<reference evidence="2" key="1">
    <citation type="journal article" date="2020" name="bioRxiv">
        <title>A rank-normalized archaeal taxonomy based on genome phylogeny resolves widespread incomplete and uneven classifications.</title>
        <authorList>
            <person name="Rinke C."/>
            <person name="Chuvochina M."/>
            <person name="Mussig A.J."/>
            <person name="Chaumeil P.-A."/>
            <person name="Waite D.W."/>
            <person name="Whitman W.B."/>
            <person name="Parks D.H."/>
            <person name="Hugenholtz P."/>
        </authorList>
    </citation>
    <scope>NUCLEOTIDE SEQUENCE [LARGE SCALE GENOMIC DNA]</scope>
</reference>
<accession>A0A7J4IWJ1</accession>
<sequence>MKQAGLAWISFPYSDFSANKIRPALVVSNDGYNEKRSDAVVCAITSNLEKIPYPVQIGQSDITGGKLAISSKIRADKIIQASNGIIAKKFAKLSDAKFTEAIAQIKKLVSMEQ</sequence>
<name>A0A7J4IWJ1_9ARCH</name>
<comment type="caution">
    <text evidence="1">The sequence shown here is derived from an EMBL/GenBank/DDBJ whole genome shotgun (WGS) entry which is preliminary data.</text>
</comment>
<dbReference type="Pfam" id="PF02452">
    <property type="entry name" value="PemK_toxin"/>
    <property type="match status" value="1"/>
</dbReference>
<evidence type="ECO:0000313" key="2">
    <source>
        <dbReference type="Proteomes" id="UP000565078"/>
    </source>
</evidence>
<dbReference type="GO" id="GO:0016075">
    <property type="term" value="P:rRNA catabolic process"/>
    <property type="evidence" value="ECO:0007669"/>
    <property type="project" value="TreeGrafter"/>
</dbReference>
<dbReference type="AlphaFoldDB" id="A0A7J4IWJ1"/>
<dbReference type="InterPro" id="IPR003477">
    <property type="entry name" value="PemK-like"/>
</dbReference>
<dbReference type="Proteomes" id="UP000565078">
    <property type="component" value="Unassembled WGS sequence"/>
</dbReference>
<protein>
    <submittedName>
        <fullName evidence="1">Type II toxin-antitoxin system PemK/MazF family toxin</fullName>
    </submittedName>
</protein>
<gene>
    <name evidence="1" type="ORF">HA254_00735</name>
</gene>
<dbReference type="GO" id="GO:0003677">
    <property type="term" value="F:DNA binding"/>
    <property type="evidence" value="ECO:0007669"/>
    <property type="project" value="InterPro"/>
</dbReference>
<evidence type="ECO:0000313" key="1">
    <source>
        <dbReference type="EMBL" id="HIH09174.1"/>
    </source>
</evidence>
<proteinExistence type="predicted"/>
<dbReference type="InterPro" id="IPR011067">
    <property type="entry name" value="Plasmid_toxin/cell-grow_inhib"/>
</dbReference>
<dbReference type="GO" id="GO:0006402">
    <property type="term" value="P:mRNA catabolic process"/>
    <property type="evidence" value="ECO:0007669"/>
    <property type="project" value="TreeGrafter"/>
</dbReference>
<dbReference type="Gene3D" id="2.30.30.110">
    <property type="match status" value="1"/>
</dbReference>
<dbReference type="EMBL" id="DUGC01000015">
    <property type="protein sequence ID" value="HIH09174.1"/>
    <property type="molecule type" value="Genomic_DNA"/>
</dbReference>
<dbReference type="PANTHER" id="PTHR33988">
    <property type="entry name" value="ENDORIBONUCLEASE MAZF-RELATED"/>
    <property type="match status" value="1"/>
</dbReference>
<dbReference type="GO" id="GO:0004521">
    <property type="term" value="F:RNA endonuclease activity"/>
    <property type="evidence" value="ECO:0007669"/>
    <property type="project" value="TreeGrafter"/>
</dbReference>
<organism evidence="1 2">
    <name type="scientific">Candidatus Iainarchaeum sp</name>
    <dbReference type="NCBI Taxonomy" id="3101447"/>
    <lineage>
        <taxon>Archaea</taxon>
        <taxon>Candidatus Iainarchaeota</taxon>
        <taxon>Candidatus Iainarchaeia</taxon>
        <taxon>Candidatus Iainarchaeales</taxon>
        <taxon>Candidatus Iainarchaeaceae</taxon>
        <taxon>Candidatus Iainarchaeum</taxon>
    </lineage>
</organism>
<dbReference type="SUPFAM" id="SSF50118">
    <property type="entry name" value="Cell growth inhibitor/plasmid maintenance toxic component"/>
    <property type="match status" value="1"/>
</dbReference>